<dbReference type="CDD" id="cd00887">
    <property type="entry name" value="MoeA"/>
    <property type="match status" value="1"/>
</dbReference>
<dbReference type="Gene3D" id="3.90.105.10">
    <property type="entry name" value="Molybdopterin biosynthesis moea protein, domain 2"/>
    <property type="match status" value="1"/>
</dbReference>
<dbReference type="AlphaFoldDB" id="A8MKW6"/>
<evidence type="ECO:0000256" key="1">
    <source>
        <dbReference type="ARBA" id="ARBA00002901"/>
    </source>
</evidence>
<evidence type="ECO:0000256" key="6">
    <source>
        <dbReference type="ARBA" id="ARBA00022505"/>
    </source>
</evidence>
<feature type="domain" description="MoaB/Mog" evidence="10">
    <location>
        <begin position="173"/>
        <end position="310"/>
    </location>
</feature>
<comment type="catalytic activity">
    <reaction evidence="8">
        <text>adenylyl-molybdopterin + molybdate = Mo-molybdopterin + AMP + H(+)</text>
        <dbReference type="Rhea" id="RHEA:35047"/>
        <dbReference type="ChEBI" id="CHEBI:15378"/>
        <dbReference type="ChEBI" id="CHEBI:36264"/>
        <dbReference type="ChEBI" id="CHEBI:62727"/>
        <dbReference type="ChEBI" id="CHEBI:71302"/>
        <dbReference type="ChEBI" id="CHEBI:456215"/>
        <dbReference type="EC" id="2.10.1.1"/>
    </reaction>
</comment>
<evidence type="ECO:0000256" key="8">
    <source>
        <dbReference type="ARBA" id="ARBA00047317"/>
    </source>
</evidence>
<dbReference type="Proteomes" id="UP000000269">
    <property type="component" value="Chromosome"/>
</dbReference>
<comment type="function">
    <text evidence="1 9">Catalyzes the insertion of molybdate into adenylated molybdopterin with the concomitant release of AMP.</text>
</comment>
<dbReference type="Gene3D" id="2.170.190.11">
    <property type="entry name" value="Molybdopterin biosynthesis moea protein, domain 3"/>
    <property type="match status" value="1"/>
</dbReference>
<evidence type="ECO:0000256" key="9">
    <source>
        <dbReference type="RuleBase" id="RU365090"/>
    </source>
</evidence>
<dbReference type="InterPro" id="IPR001453">
    <property type="entry name" value="MoaB/Mog_dom"/>
</dbReference>
<dbReference type="UniPathway" id="UPA00344"/>
<dbReference type="InterPro" id="IPR038987">
    <property type="entry name" value="MoeA-like"/>
</dbReference>
<dbReference type="GO" id="GO:0005829">
    <property type="term" value="C:cytosol"/>
    <property type="evidence" value="ECO:0007669"/>
    <property type="project" value="TreeGrafter"/>
</dbReference>
<evidence type="ECO:0000256" key="7">
    <source>
        <dbReference type="ARBA" id="ARBA00023150"/>
    </source>
</evidence>
<dbReference type="GO" id="GO:0006777">
    <property type="term" value="P:Mo-molybdopterin cofactor biosynthetic process"/>
    <property type="evidence" value="ECO:0007669"/>
    <property type="project" value="UniProtKB-UniRule"/>
</dbReference>
<dbReference type="GO" id="GO:0061599">
    <property type="term" value="F:molybdopterin molybdotransferase activity"/>
    <property type="evidence" value="ECO:0007669"/>
    <property type="project" value="UniProtKB-UniRule"/>
</dbReference>
<evidence type="ECO:0000256" key="3">
    <source>
        <dbReference type="ARBA" id="ARBA00010763"/>
    </source>
</evidence>
<dbReference type="GO" id="GO:0046872">
    <property type="term" value="F:metal ion binding"/>
    <property type="evidence" value="ECO:0007669"/>
    <property type="project" value="UniProtKB-UniRule"/>
</dbReference>
<dbReference type="InterPro" id="IPR036425">
    <property type="entry name" value="MoaB/Mog-like_dom_sf"/>
</dbReference>
<sequence length="401" mass="43813">MKEHKVVVPSREEYIELATSLAKFDRRTEIVSLKESVGRVTAKDIYALHTLPNQPTSAMDGIAVRFEAFTSKEVDPTAWELGKEYVFSNTGVAIPTEYDTAIPIEHVKFDNNNRLHINKIPSCRGENVVPRGKNMKEGELLVPAEYVITPLQLGVLASGGICEIEVIAKPKVAIIPTGNELVPAGAVLPLGKNIETNSIVLEALIKEWGGEPIVYPIIPDDPVYIYDILYHALKQSDMVIFNGGSSKGTHDFGKEILGKIGQVYAYEVAHGPGKHTSLTVAGNKLIVGLVGPPGGTELTAPWYVKPLINKYLCKPDVQAPKLEVKLLNEISSSAPFDFYIQLIVSQQDGEYVATRIKMFNATRAQLAVQANAILCVPRGVVFKKGETVAVELKIPIEYISA</sequence>
<dbReference type="SMART" id="SM00852">
    <property type="entry name" value="MoCF_biosynth"/>
    <property type="match status" value="1"/>
</dbReference>
<dbReference type="EMBL" id="CP000853">
    <property type="protein sequence ID" value="ABW17783.1"/>
    <property type="molecule type" value="Genomic_DNA"/>
</dbReference>
<dbReference type="Pfam" id="PF03453">
    <property type="entry name" value="MoeA_N"/>
    <property type="match status" value="1"/>
</dbReference>
<evidence type="ECO:0000313" key="11">
    <source>
        <dbReference type="EMBL" id="ABW17783.1"/>
    </source>
</evidence>
<comment type="cofactor">
    <cofactor evidence="9">
        <name>Mg(2+)</name>
        <dbReference type="ChEBI" id="CHEBI:18420"/>
    </cofactor>
</comment>
<dbReference type="InterPro" id="IPR036135">
    <property type="entry name" value="MoeA_linker/N_sf"/>
</dbReference>
<reference evidence="12" key="1">
    <citation type="submission" date="2007-10" db="EMBL/GenBank/DDBJ databases">
        <title>Complete genome of Alkaliphilus oremlandii OhILAs.</title>
        <authorList>
            <person name="Copeland A."/>
            <person name="Lucas S."/>
            <person name="Lapidus A."/>
            <person name="Barry K."/>
            <person name="Detter J.C."/>
            <person name="Glavina del Rio T."/>
            <person name="Hammon N."/>
            <person name="Israni S."/>
            <person name="Dalin E."/>
            <person name="Tice H."/>
            <person name="Pitluck S."/>
            <person name="Chain P."/>
            <person name="Malfatti S."/>
            <person name="Shin M."/>
            <person name="Vergez L."/>
            <person name="Schmutz J."/>
            <person name="Larimer F."/>
            <person name="Land M."/>
            <person name="Hauser L."/>
            <person name="Kyrpides N."/>
            <person name="Mikhailova N."/>
            <person name="Stolz J.F."/>
            <person name="Dawson A."/>
            <person name="Fisher E."/>
            <person name="Crable B."/>
            <person name="Perera E."/>
            <person name="Lisak J."/>
            <person name="Ranganathan M."/>
            <person name="Basu P."/>
            <person name="Richardson P."/>
        </authorList>
    </citation>
    <scope>NUCLEOTIDE SEQUENCE [LARGE SCALE GENOMIC DNA]</scope>
    <source>
        <strain evidence="12">OhILAs</strain>
    </source>
</reference>
<dbReference type="EC" id="2.10.1.1" evidence="4 9"/>
<keyword evidence="9" id="KW-0479">Metal-binding</keyword>
<dbReference type="eggNOG" id="COG0303">
    <property type="taxonomic scope" value="Bacteria"/>
</dbReference>
<keyword evidence="7 9" id="KW-0501">Molybdenum cofactor biosynthesis</keyword>
<dbReference type="PANTHER" id="PTHR10192">
    <property type="entry name" value="MOLYBDOPTERIN BIOSYNTHESIS PROTEIN"/>
    <property type="match status" value="1"/>
</dbReference>
<proteinExistence type="inferred from homology"/>
<protein>
    <recommendedName>
        <fullName evidence="5 9">Molybdopterin molybdenumtransferase</fullName>
        <ecNumber evidence="4 9">2.10.1.1</ecNumber>
    </recommendedName>
</protein>
<dbReference type="RefSeq" id="WP_012158098.1">
    <property type="nucleotide sequence ID" value="NC_009922.1"/>
</dbReference>
<dbReference type="SUPFAM" id="SSF53218">
    <property type="entry name" value="Molybdenum cofactor biosynthesis proteins"/>
    <property type="match status" value="1"/>
</dbReference>
<evidence type="ECO:0000313" key="12">
    <source>
        <dbReference type="Proteomes" id="UP000000269"/>
    </source>
</evidence>
<comment type="pathway">
    <text evidence="2 9">Cofactor biosynthesis; molybdopterin biosynthesis.</text>
</comment>
<dbReference type="InterPro" id="IPR005111">
    <property type="entry name" value="MoeA_C_domain_IV"/>
</dbReference>
<keyword evidence="6 9" id="KW-0500">Molybdenum</keyword>
<dbReference type="OrthoDB" id="9804758at2"/>
<evidence type="ECO:0000256" key="4">
    <source>
        <dbReference type="ARBA" id="ARBA00013269"/>
    </source>
</evidence>
<dbReference type="InterPro" id="IPR005110">
    <property type="entry name" value="MoeA_linker/N"/>
</dbReference>
<dbReference type="PANTHER" id="PTHR10192:SF16">
    <property type="entry name" value="MOLYBDOPTERIN MOLYBDENUMTRANSFERASE"/>
    <property type="match status" value="1"/>
</dbReference>
<evidence type="ECO:0000256" key="2">
    <source>
        <dbReference type="ARBA" id="ARBA00005046"/>
    </source>
</evidence>
<dbReference type="Gene3D" id="2.40.340.10">
    <property type="entry name" value="MoeA, C-terminal, domain IV"/>
    <property type="match status" value="1"/>
</dbReference>
<gene>
    <name evidence="11" type="ordered locus">Clos_0219</name>
</gene>
<accession>A8MKW6</accession>
<keyword evidence="9" id="KW-0808">Transferase</keyword>
<dbReference type="SUPFAM" id="SSF63882">
    <property type="entry name" value="MoeA N-terminal region -like"/>
    <property type="match status" value="1"/>
</dbReference>
<dbReference type="InterPro" id="IPR036688">
    <property type="entry name" value="MoeA_C_domain_IV_sf"/>
</dbReference>
<dbReference type="HOGENOM" id="CLU_010186_7_1_9"/>
<evidence type="ECO:0000259" key="10">
    <source>
        <dbReference type="SMART" id="SM00852"/>
    </source>
</evidence>
<name>A8MKW6_ALKOO</name>
<evidence type="ECO:0000256" key="5">
    <source>
        <dbReference type="ARBA" id="ARBA00021108"/>
    </source>
</evidence>
<dbReference type="KEGG" id="aoe:Clos_0219"/>
<dbReference type="STRING" id="350688.Clos_0219"/>
<comment type="similarity">
    <text evidence="3 9">Belongs to the MoeA family.</text>
</comment>
<organism evidence="11 12">
    <name type="scientific">Alkaliphilus oremlandii (strain OhILAs)</name>
    <name type="common">Clostridium oremlandii (strain OhILAs)</name>
    <dbReference type="NCBI Taxonomy" id="350688"/>
    <lineage>
        <taxon>Bacteria</taxon>
        <taxon>Bacillati</taxon>
        <taxon>Bacillota</taxon>
        <taxon>Clostridia</taxon>
        <taxon>Peptostreptococcales</taxon>
        <taxon>Natronincolaceae</taxon>
        <taxon>Alkaliphilus</taxon>
    </lineage>
</organism>
<dbReference type="Pfam" id="PF03454">
    <property type="entry name" value="MoeA_C"/>
    <property type="match status" value="1"/>
</dbReference>
<dbReference type="Gene3D" id="3.40.980.10">
    <property type="entry name" value="MoaB/Mog-like domain"/>
    <property type="match status" value="1"/>
</dbReference>
<keyword evidence="12" id="KW-1185">Reference proteome</keyword>
<dbReference type="Pfam" id="PF00994">
    <property type="entry name" value="MoCF_biosynth"/>
    <property type="match status" value="1"/>
</dbReference>
<keyword evidence="9" id="KW-0460">Magnesium</keyword>